<accession>A0ABW0PT91</accession>
<keyword evidence="1" id="KW-0812">Transmembrane</keyword>
<keyword evidence="1" id="KW-1133">Transmembrane helix</keyword>
<feature type="transmembrane region" description="Helical" evidence="1">
    <location>
        <begin position="160"/>
        <end position="181"/>
    </location>
</feature>
<dbReference type="HAMAP" id="MF_02077">
    <property type="entry name" value="Amj_flippase"/>
    <property type="match status" value="1"/>
</dbReference>
<keyword evidence="1" id="KW-0961">Cell wall biogenesis/degradation</keyword>
<evidence type="ECO:0000256" key="1">
    <source>
        <dbReference type="HAMAP-Rule" id="MF_02077"/>
    </source>
</evidence>
<dbReference type="Pfam" id="PF10997">
    <property type="entry name" value="Amj"/>
    <property type="match status" value="1"/>
</dbReference>
<comment type="caution">
    <text evidence="2">The sequence shown here is derived from an EMBL/GenBank/DDBJ whole genome shotgun (WGS) entry which is preliminary data.</text>
</comment>
<feature type="transmembrane region" description="Helical" evidence="1">
    <location>
        <begin position="193"/>
        <end position="214"/>
    </location>
</feature>
<keyword evidence="1" id="KW-0472">Membrane</keyword>
<keyword evidence="1" id="KW-0813">Transport</keyword>
<evidence type="ECO:0000313" key="2">
    <source>
        <dbReference type="EMBL" id="MFC5515760.1"/>
    </source>
</evidence>
<comment type="function">
    <text evidence="1">Involved in peptidoglycan biosynthesis. Transports lipid-linked peptidoglycan precursors from the inner to the outer leaflet of the cytoplasmic membrane.</text>
</comment>
<dbReference type="RefSeq" id="WP_266342011.1">
    <property type="nucleotide sequence ID" value="NZ_JAPKNH010000001.1"/>
</dbReference>
<evidence type="ECO:0000313" key="3">
    <source>
        <dbReference type="Proteomes" id="UP001596150"/>
    </source>
</evidence>
<comment type="similarity">
    <text evidence="1">Belongs to the Amj family.</text>
</comment>
<keyword evidence="3" id="KW-1185">Reference proteome</keyword>
<dbReference type="Proteomes" id="UP001596150">
    <property type="component" value="Unassembled WGS sequence"/>
</dbReference>
<name>A0ABW0PT91_9HYPH</name>
<protein>
    <recommendedName>
        <fullName evidence="1">Lipid II flippase Amj</fullName>
    </recommendedName>
</protein>
<comment type="subcellular location">
    <subcellularLocation>
        <location evidence="1">Cell membrane</location>
        <topology evidence="1">Multi-pass membrane protein</topology>
    </subcellularLocation>
</comment>
<proteinExistence type="inferred from homology"/>
<comment type="caution">
    <text evidence="1">Lacks conserved residue(s) required for the propagation of feature annotation.</text>
</comment>
<keyword evidence="1" id="KW-0573">Peptidoglycan synthesis</keyword>
<keyword evidence="1" id="KW-0133">Cell shape</keyword>
<reference evidence="3" key="1">
    <citation type="journal article" date="2019" name="Int. J. Syst. Evol. Microbiol.">
        <title>The Global Catalogue of Microorganisms (GCM) 10K type strain sequencing project: providing services to taxonomists for standard genome sequencing and annotation.</title>
        <authorList>
            <consortium name="The Broad Institute Genomics Platform"/>
            <consortium name="The Broad Institute Genome Sequencing Center for Infectious Disease"/>
            <person name="Wu L."/>
            <person name="Ma J."/>
        </authorList>
    </citation>
    <scope>NUCLEOTIDE SEQUENCE [LARGE SCALE GENOMIC DNA]</scope>
    <source>
        <strain evidence="3">KACC 12633</strain>
    </source>
</reference>
<organism evidence="2 3">
    <name type="scientific">Kaistia terrae</name>
    <dbReference type="NCBI Taxonomy" id="537017"/>
    <lineage>
        <taxon>Bacteria</taxon>
        <taxon>Pseudomonadati</taxon>
        <taxon>Pseudomonadota</taxon>
        <taxon>Alphaproteobacteria</taxon>
        <taxon>Hyphomicrobiales</taxon>
        <taxon>Kaistiaceae</taxon>
        <taxon>Kaistia</taxon>
    </lineage>
</organism>
<dbReference type="InterPro" id="IPR021260">
    <property type="entry name" value="Amj"/>
</dbReference>
<keyword evidence="1" id="KW-1003">Cell membrane</keyword>
<feature type="transmembrane region" description="Helical" evidence="1">
    <location>
        <begin position="80"/>
        <end position="101"/>
    </location>
</feature>
<feature type="transmembrane region" description="Helical" evidence="1">
    <location>
        <begin position="234"/>
        <end position="253"/>
    </location>
</feature>
<comment type="pathway">
    <text evidence="1">Cell wall biogenesis; peptidoglycan biosynthesis.</text>
</comment>
<dbReference type="EMBL" id="JBHSML010000003">
    <property type="protein sequence ID" value="MFC5515760.1"/>
    <property type="molecule type" value="Genomic_DNA"/>
</dbReference>
<sequence length="267" mass="28714">MDLQLALILGLTFVIHLIGTLAYAFRIAGIRTGRIAVAFSLFNILVLVSRTSNSFQGPFLAKRVETTIDGPSLYNLQFDFMLIIATASAATLVGGLLIPTFQRYSTTAVSSFRRNRSVLRLLLRSVTPRGISLLVESAAVPSYQNLIQLRRPSGVPIGVILMNFAASALWTVGVLAAIYAGTISPELRVTSSTLSSVINGVATIMLFIMIDPYLAGLTDDTISGDATEGFFRKVVVWMIVSRLAGTIAAQFMLEPAAKLIALTARAL</sequence>
<feature type="transmembrane region" description="Helical" evidence="1">
    <location>
        <begin position="6"/>
        <end position="25"/>
    </location>
</feature>
<gene>
    <name evidence="1" type="primary">amj</name>
    <name evidence="2" type="ORF">ACFPP9_08260</name>
</gene>